<dbReference type="Proteomes" id="UP001295684">
    <property type="component" value="Unassembled WGS sequence"/>
</dbReference>
<accession>A0AAD1U4E0</accession>
<dbReference type="EMBL" id="CAMPGE010002885">
    <property type="protein sequence ID" value="CAI2361698.1"/>
    <property type="molecule type" value="Genomic_DNA"/>
</dbReference>
<reference evidence="2" key="1">
    <citation type="submission" date="2023-07" db="EMBL/GenBank/DDBJ databases">
        <authorList>
            <consortium name="AG Swart"/>
            <person name="Singh M."/>
            <person name="Singh A."/>
            <person name="Seah K."/>
            <person name="Emmerich C."/>
        </authorList>
    </citation>
    <scope>NUCLEOTIDE SEQUENCE</scope>
    <source>
        <strain evidence="2">DP1</strain>
    </source>
</reference>
<keyword evidence="3" id="KW-1185">Reference proteome</keyword>
<gene>
    <name evidence="2" type="ORF">ECRASSUSDP1_LOCUS3010</name>
</gene>
<evidence type="ECO:0000256" key="1">
    <source>
        <dbReference type="SAM" id="Coils"/>
    </source>
</evidence>
<evidence type="ECO:0000313" key="3">
    <source>
        <dbReference type="Proteomes" id="UP001295684"/>
    </source>
</evidence>
<dbReference type="AlphaFoldDB" id="A0AAD1U4E0"/>
<comment type="caution">
    <text evidence="2">The sequence shown here is derived from an EMBL/GenBank/DDBJ whole genome shotgun (WGS) entry which is preliminary data.</text>
</comment>
<protein>
    <submittedName>
        <fullName evidence="2">Uncharacterized protein</fullName>
    </submittedName>
</protein>
<sequence length="328" mass="38223">MSELKSSGFSEKELSSNISINNKPERIYEDIFKNDFTSGKVLREKFKNKYIKDLNQQLEEKKIQKQRENLMDQREKVLNQKYITDLKVKCNIDPNPILSTSHLKIKFDRNVLYSLIFRTAMKGCISIIVLIMLIKALLMATIMTKICCYQSTHENNIYSRSKSNIKLKHLDIISPSISVDRKDNNISRIVRPQRKLIMNTGNNVMRSVGLKQGQINRTYDNDSLLNYHTIHRRKNKLTLDSFGRLGFKDNTKNDPNFNVHHEYNLRKLPVRKNLNSSADNIRIPDFKPKEATSRTQIHVSNKASSIEDQIKQKPQVDNITRLVFGKKQ</sequence>
<evidence type="ECO:0000313" key="2">
    <source>
        <dbReference type="EMBL" id="CAI2361698.1"/>
    </source>
</evidence>
<proteinExistence type="predicted"/>
<name>A0AAD1U4E0_EUPCR</name>
<organism evidence="2 3">
    <name type="scientific">Euplotes crassus</name>
    <dbReference type="NCBI Taxonomy" id="5936"/>
    <lineage>
        <taxon>Eukaryota</taxon>
        <taxon>Sar</taxon>
        <taxon>Alveolata</taxon>
        <taxon>Ciliophora</taxon>
        <taxon>Intramacronucleata</taxon>
        <taxon>Spirotrichea</taxon>
        <taxon>Hypotrichia</taxon>
        <taxon>Euplotida</taxon>
        <taxon>Euplotidae</taxon>
        <taxon>Moneuplotes</taxon>
    </lineage>
</organism>
<keyword evidence="1" id="KW-0175">Coiled coil</keyword>
<feature type="coiled-coil region" evidence="1">
    <location>
        <begin position="51"/>
        <end position="80"/>
    </location>
</feature>